<dbReference type="Pfam" id="PF09983">
    <property type="entry name" value="JetD_C"/>
    <property type="match status" value="1"/>
</dbReference>
<protein>
    <submittedName>
        <fullName evidence="2">Wadjet anti-phage system protein JetD domain-containing protein</fullName>
    </submittedName>
</protein>
<gene>
    <name evidence="2" type="ORF">ACFQ5X_46835</name>
</gene>
<name>A0ABW3XVS7_9ACTN</name>
<dbReference type="Proteomes" id="UP001597058">
    <property type="component" value="Unassembled WGS sequence"/>
</dbReference>
<accession>A0ABW3XVS7</accession>
<evidence type="ECO:0000313" key="3">
    <source>
        <dbReference type="Proteomes" id="UP001597058"/>
    </source>
</evidence>
<reference evidence="3" key="1">
    <citation type="journal article" date="2019" name="Int. J. Syst. Evol. Microbiol.">
        <title>The Global Catalogue of Microorganisms (GCM) 10K type strain sequencing project: providing services to taxonomists for standard genome sequencing and annotation.</title>
        <authorList>
            <consortium name="The Broad Institute Genomics Platform"/>
            <consortium name="The Broad Institute Genome Sequencing Center for Infectious Disease"/>
            <person name="Wu L."/>
            <person name="Ma J."/>
        </authorList>
    </citation>
    <scope>NUCLEOTIDE SEQUENCE [LARGE SCALE GENOMIC DNA]</scope>
    <source>
        <strain evidence="3">CGMCC 4.7020</strain>
    </source>
</reference>
<comment type="caution">
    <text evidence="2">The sequence shown here is derived from an EMBL/GenBank/DDBJ whole genome shotgun (WGS) entry which is preliminary data.</text>
</comment>
<sequence>MPMWHPALTWLAAEWATATPKQRSAYAAIDRWLKSGPDLFAIPLRERALEIFGAFGSGADFPMPEKTFDTLSSGPLFSNPDRLDKLLHAFRPPPPLITETFPLEEDDGHYCRVGTGDVLFVVENSTTWWSLVESLPDDHRLGYVAWGLGGTFRASIRAIKAKHGITQIRYFGDLDTSGLRIPLRASSTALELVGLPPVQPAERLYRVLQSLGRPRPAAAKEASVSAGTASELARWLPAPCRAGGTQVLLDGNRLAQEWVSYRYLQQSTDWYDDVR</sequence>
<dbReference type="RefSeq" id="WP_381232757.1">
    <property type="nucleotide sequence ID" value="NZ_JBHSKH010000004.1"/>
</dbReference>
<dbReference type="InterPro" id="IPR024534">
    <property type="entry name" value="JetD_C"/>
</dbReference>
<evidence type="ECO:0000313" key="2">
    <source>
        <dbReference type="EMBL" id="MFD1313235.1"/>
    </source>
</evidence>
<feature type="domain" description="Wadjet protein JetD C-terminal" evidence="1">
    <location>
        <begin position="118"/>
        <end position="184"/>
    </location>
</feature>
<organism evidence="2 3">
    <name type="scientific">Streptomyces kaempferi</name>
    <dbReference type="NCBI Taxonomy" id="333725"/>
    <lineage>
        <taxon>Bacteria</taxon>
        <taxon>Bacillati</taxon>
        <taxon>Actinomycetota</taxon>
        <taxon>Actinomycetes</taxon>
        <taxon>Kitasatosporales</taxon>
        <taxon>Streptomycetaceae</taxon>
        <taxon>Streptomyces</taxon>
    </lineage>
</organism>
<proteinExistence type="predicted"/>
<dbReference type="EMBL" id="JBHTMM010000173">
    <property type="protein sequence ID" value="MFD1313235.1"/>
    <property type="molecule type" value="Genomic_DNA"/>
</dbReference>
<keyword evidence="3" id="KW-1185">Reference proteome</keyword>
<evidence type="ECO:0000259" key="1">
    <source>
        <dbReference type="Pfam" id="PF09983"/>
    </source>
</evidence>